<gene>
    <name evidence="1" type="ORF">H0921_00795</name>
</gene>
<proteinExistence type="predicted"/>
<name>A0A7V9AA99_9BACT</name>
<reference evidence="1 2" key="1">
    <citation type="submission" date="2020-07" db="EMBL/GenBank/DDBJ databases">
        <title>Thermogemmata thermophila gen. nov., sp. nov., a novel moderate thermophilic planctomycete from a Kamchatka hot spring.</title>
        <authorList>
            <person name="Elcheninov A.G."/>
            <person name="Podosokorskaya O.A."/>
            <person name="Kovaleva O.L."/>
            <person name="Novikov A."/>
            <person name="Bonch-Osmolovskaya E.A."/>
            <person name="Toshchakov S.V."/>
            <person name="Kublanov I.V."/>
        </authorList>
    </citation>
    <scope>NUCLEOTIDE SEQUENCE [LARGE SCALE GENOMIC DNA]</scope>
    <source>
        <strain evidence="1 2">2918</strain>
    </source>
</reference>
<dbReference type="SUPFAM" id="SSF52172">
    <property type="entry name" value="CheY-like"/>
    <property type="match status" value="1"/>
</dbReference>
<sequence length="146" mass="15867">MPGTNPKGDEAVCATREGRKIESYTTGWIVEPQKQRLVIVGSMPWSGELAALCRQAGWEVFRLTGSSELACAILSRRPQVVILPLHTRDESGFLIAAKVKQARPKIRILLVGTGVDPAAARFARFVGATYVNGHQGLAALLREICQ</sequence>
<accession>A0A7V9AA99</accession>
<dbReference type="AlphaFoldDB" id="A0A7V9AA99"/>
<keyword evidence="2" id="KW-1185">Reference proteome</keyword>
<comment type="caution">
    <text evidence="1">The sequence shown here is derived from an EMBL/GenBank/DDBJ whole genome shotgun (WGS) entry which is preliminary data.</text>
</comment>
<organism evidence="1 2">
    <name type="scientific">Thermogemmata fonticola</name>
    <dbReference type="NCBI Taxonomy" id="2755323"/>
    <lineage>
        <taxon>Bacteria</taxon>
        <taxon>Pseudomonadati</taxon>
        <taxon>Planctomycetota</taxon>
        <taxon>Planctomycetia</taxon>
        <taxon>Gemmatales</taxon>
        <taxon>Gemmataceae</taxon>
        <taxon>Thermogemmata</taxon>
    </lineage>
</organism>
<evidence type="ECO:0000313" key="1">
    <source>
        <dbReference type="EMBL" id="MBA2224694.1"/>
    </source>
</evidence>
<dbReference type="RefSeq" id="WP_194536126.1">
    <property type="nucleotide sequence ID" value="NZ_JACEFB010000001.1"/>
</dbReference>
<evidence type="ECO:0000313" key="2">
    <source>
        <dbReference type="Proteomes" id="UP000542342"/>
    </source>
</evidence>
<protein>
    <recommendedName>
        <fullName evidence="3">Response regulatory domain-containing protein</fullName>
    </recommendedName>
</protein>
<dbReference type="InterPro" id="IPR011006">
    <property type="entry name" value="CheY-like_superfamily"/>
</dbReference>
<dbReference type="EMBL" id="JACEFB010000001">
    <property type="protein sequence ID" value="MBA2224694.1"/>
    <property type="molecule type" value="Genomic_DNA"/>
</dbReference>
<dbReference type="Proteomes" id="UP000542342">
    <property type="component" value="Unassembled WGS sequence"/>
</dbReference>
<evidence type="ECO:0008006" key="3">
    <source>
        <dbReference type="Google" id="ProtNLM"/>
    </source>
</evidence>